<feature type="transmembrane region" description="Helical" evidence="5">
    <location>
        <begin position="301"/>
        <end position="321"/>
    </location>
</feature>
<feature type="transmembrane region" description="Helical" evidence="5">
    <location>
        <begin position="333"/>
        <end position="350"/>
    </location>
</feature>
<feature type="transmembrane region" description="Helical" evidence="5">
    <location>
        <begin position="205"/>
        <end position="225"/>
    </location>
</feature>
<evidence type="ECO:0000313" key="8">
    <source>
        <dbReference type="Proteomes" id="UP000515934"/>
    </source>
</evidence>
<feature type="transmembrane region" description="Helical" evidence="5">
    <location>
        <begin position="104"/>
        <end position="124"/>
    </location>
</feature>
<feature type="transmembrane region" description="Helical" evidence="5">
    <location>
        <begin position="263"/>
        <end position="289"/>
    </location>
</feature>
<dbReference type="GO" id="GO:0016020">
    <property type="term" value="C:membrane"/>
    <property type="evidence" value="ECO:0007669"/>
    <property type="project" value="UniProtKB-SubCell"/>
</dbReference>
<reference evidence="7 8" key="1">
    <citation type="submission" date="2020-08" db="EMBL/GenBank/DDBJ databases">
        <title>Genome sequence of Leucobacter denitrificans KACC 14055T.</title>
        <authorList>
            <person name="Hyun D.-W."/>
            <person name="Bae J.-W."/>
        </authorList>
    </citation>
    <scope>NUCLEOTIDE SEQUENCE [LARGE SCALE GENOMIC DNA]</scope>
    <source>
        <strain evidence="7 8">KACC 14055</strain>
    </source>
</reference>
<keyword evidence="3 5" id="KW-1133">Transmembrane helix</keyword>
<feature type="transmembrane region" description="Helical" evidence="5">
    <location>
        <begin position="157"/>
        <end position="180"/>
    </location>
</feature>
<dbReference type="KEGG" id="ldn:H9L06_07705"/>
<dbReference type="InterPro" id="IPR049453">
    <property type="entry name" value="Memb_transporter_dom"/>
</dbReference>
<accession>A0A7G9S2U9</accession>
<keyword evidence="8" id="KW-1185">Reference proteome</keyword>
<gene>
    <name evidence="7" type="ORF">H9L06_07705</name>
</gene>
<dbReference type="EMBL" id="CP060716">
    <property type="protein sequence ID" value="QNN62174.1"/>
    <property type="molecule type" value="Genomic_DNA"/>
</dbReference>
<evidence type="ECO:0000256" key="4">
    <source>
        <dbReference type="ARBA" id="ARBA00023136"/>
    </source>
</evidence>
<evidence type="ECO:0000256" key="1">
    <source>
        <dbReference type="ARBA" id="ARBA00004141"/>
    </source>
</evidence>
<comment type="subcellular location">
    <subcellularLocation>
        <location evidence="1">Membrane</location>
        <topology evidence="1">Multi-pass membrane protein</topology>
    </subcellularLocation>
</comment>
<evidence type="ECO:0000256" key="2">
    <source>
        <dbReference type="ARBA" id="ARBA00022692"/>
    </source>
</evidence>
<keyword evidence="2 5" id="KW-0812">Transmembrane</keyword>
<dbReference type="Pfam" id="PF13515">
    <property type="entry name" value="FUSC_2"/>
    <property type="match status" value="1"/>
</dbReference>
<evidence type="ECO:0000256" key="3">
    <source>
        <dbReference type="ARBA" id="ARBA00022989"/>
    </source>
</evidence>
<dbReference type="Proteomes" id="UP000515934">
    <property type="component" value="Chromosome"/>
</dbReference>
<evidence type="ECO:0000256" key="5">
    <source>
        <dbReference type="SAM" id="Phobius"/>
    </source>
</evidence>
<name>A0A7G9S2U9_9MICO</name>
<dbReference type="RefSeq" id="WP_187554645.1">
    <property type="nucleotide sequence ID" value="NZ_CP060716.1"/>
</dbReference>
<sequence>MNESDRTGPARVVMGAFRSLVTLPQPGPPRYGVATRAGLAIAVPLFVLTLLGQQEIGLQTSAGAFIALFAAQANAKERAKALPFVFAALILSALLGVLLNPWPWAFAIGLVFVAVSTSALCFGFRVGPPGPVFFVLAYGLASNVTAVVDGVRVSNPLVFLAAMCGGSLFAYILAILPVVLPSQRQLPTRPLRELFPGPWFGSEELVLVARIAFASVVGTAVSLIWLDQGHAYWTVCASIAVVGLVGGRRFSLQRGLHRMVGTFIGALAFMLIAPVVTYPLLLAVLIGALQFAIELVVVRNYALALTMITPLVLLITTSVSTNSDFVAFALERVVDTVVGAVLAIVTALLHRK</sequence>
<feature type="domain" description="Integral membrane bound transporter" evidence="6">
    <location>
        <begin position="225"/>
        <end position="345"/>
    </location>
</feature>
<evidence type="ECO:0000313" key="7">
    <source>
        <dbReference type="EMBL" id="QNN62174.1"/>
    </source>
</evidence>
<keyword evidence="4 5" id="KW-0472">Membrane</keyword>
<evidence type="ECO:0000259" key="6">
    <source>
        <dbReference type="Pfam" id="PF13515"/>
    </source>
</evidence>
<organism evidence="7 8">
    <name type="scientific">Leucobacter denitrificans</name>
    <dbReference type="NCBI Taxonomy" id="683042"/>
    <lineage>
        <taxon>Bacteria</taxon>
        <taxon>Bacillati</taxon>
        <taxon>Actinomycetota</taxon>
        <taxon>Actinomycetes</taxon>
        <taxon>Micrococcales</taxon>
        <taxon>Microbacteriaceae</taxon>
        <taxon>Leucobacter</taxon>
    </lineage>
</organism>
<dbReference type="AlphaFoldDB" id="A0A7G9S2U9"/>
<feature type="transmembrane region" description="Helical" evidence="5">
    <location>
        <begin position="81"/>
        <end position="98"/>
    </location>
</feature>
<proteinExistence type="predicted"/>
<protein>
    <submittedName>
        <fullName evidence="7">FUSC family protein</fullName>
    </submittedName>
</protein>
<feature type="transmembrane region" description="Helical" evidence="5">
    <location>
        <begin position="231"/>
        <end position="251"/>
    </location>
</feature>
<feature type="transmembrane region" description="Helical" evidence="5">
    <location>
        <begin position="131"/>
        <end position="151"/>
    </location>
</feature>